<dbReference type="PaxDb" id="8355-A0A1L8FA43"/>
<proteinExistence type="predicted"/>
<organism evidence="20 21">
    <name type="scientific">Xenopus laevis</name>
    <name type="common">African clawed frog</name>
    <dbReference type="NCBI Taxonomy" id="8355"/>
    <lineage>
        <taxon>Eukaryota</taxon>
        <taxon>Metazoa</taxon>
        <taxon>Chordata</taxon>
        <taxon>Craniata</taxon>
        <taxon>Vertebrata</taxon>
        <taxon>Euteleostomi</taxon>
        <taxon>Amphibia</taxon>
        <taxon>Batrachia</taxon>
        <taxon>Anura</taxon>
        <taxon>Pipoidea</taxon>
        <taxon>Pipidae</taxon>
        <taxon>Xenopodinae</taxon>
        <taxon>Xenopus</taxon>
        <taxon>Xenopus</taxon>
    </lineage>
</organism>
<dbReference type="PRINTS" id="PR02059">
    <property type="entry name" value="JAGGEDFAMILY"/>
</dbReference>
<evidence type="ECO:0000256" key="19">
    <source>
        <dbReference type="SAM" id="SignalP"/>
    </source>
</evidence>
<dbReference type="Pfam" id="PF01414">
    <property type="entry name" value="DSL"/>
    <property type="match status" value="1"/>
</dbReference>
<evidence type="ECO:0000256" key="2">
    <source>
        <dbReference type="ARBA" id="ARBA00022473"/>
    </source>
</evidence>
<feature type="disulfide bond" evidence="14">
    <location>
        <begin position="816"/>
        <end position="825"/>
    </location>
</feature>
<dbReference type="InterPro" id="IPR011651">
    <property type="entry name" value="Notch_ligand_N"/>
</dbReference>
<feature type="disulfide bond" evidence="14">
    <location>
        <begin position="854"/>
        <end position="863"/>
    </location>
</feature>
<dbReference type="PROSITE" id="PS00010">
    <property type="entry name" value="ASX_HYDROXYL"/>
    <property type="match status" value="10"/>
</dbReference>
<feature type="disulfide bond" evidence="14">
    <location>
        <begin position="445"/>
        <end position="454"/>
    </location>
</feature>
<dbReference type="GO" id="GO:0005576">
    <property type="term" value="C:extracellular region"/>
    <property type="evidence" value="ECO:0007669"/>
    <property type="project" value="UniProtKB-SubCell"/>
</dbReference>
<feature type="region of interest" description="Disordered" evidence="17">
    <location>
        <begin position="1190"/>
        <end position="1211"/>
    </location>
</feature>
<dbReference type="GO" id="GO:0005112">
    <property type="term" value="F:Notch binding"/>
    <property type="evidence" value="ECO:0000318"/>
    <property type="project" value="GO_Central"/>
</dbReference>
<evidence type="ECO:0000313" key="21">
    <source>
        <dbReference type="RefSeq" id="XP_018086121.1"/>
    </source>
</evidence>
<accession>A0A1L8FA43</accession>
<dbReference type="Pfam" id="PF07657">
    <property type="entry name" value="MNNL"/>
    <property type="match status" value="1"/>
</dbReference>
<gene>
    <name evidence="21 22" type="primary">jag2.L</name>
</gene>
<evidence type="ECO:0000256" key="14">
    <source>
        <dbReference type="PROSITE-ProRule" id="PRU00076"/>
    </source>
</evidence>
<dbReference type="Bgee" id="108698810">
    <property type="expression patterns" value="Expressed in heart and 16 other cell types or tissues"/>
</dbReference>
<evidence type="ECO:0000256" key="1">
    <source>
        <dbReference type="ARBA" id="ARBA00004479"/>
    </source>
</evidence>
<dbReference type="OrthoDB" id="283575at2759"/>
<dbReference type="SUPFAM" id="SSF57196">
    <property type="entry name" value="EGF/Laminin"/>
    <property type="match status" value="8"/>
</dbReference>
<dbReference type="InterPro" id="IPR051022">
    <property type="entry name" value="Notch_Cell-Fate_Det"/>
</dbReference>
<keyword evidence="16 19" id="KW-0732">Signal</keyword>
<comment type="function">
    <text evidence="16">Putative Notch ligand involved in the mediation of Notch signaling.</text>
</comment>
<dbReference type="Pfam" id="PF00008">
    <property type="entry name" value="EGF"/>
    <property type="match status" value="7"/>
</dbReference>
<dbReference type="GeneID" id="108698810"/>
<dbReference type="AGR" id="Xenbase:XB-GENE-17346403"/>
<dbReference type="InterPro" id="IPR000152">
    <property type="entry name" value="EGF-type_Asp/Asn_hydroxyl_site"/>
</dbReference>
<feature type="disulfide bond" evidence="14">
    <location>
        <begin position="701"/>
        <end position="710"/>
    </location>
</feature>
<dbReference type="SUPFAM" id="SSF57184">
    <property type="entry name" value="Growth factor receptor domain"/>
    <property type="match status" value="2"/>
</dbReference>
<keyword evidence="6 16" id="KW-0677">Repeat</keyword>
<dbReference type="FunFam" id="2.10.25.10:FF:000473">
    <property type="entry name" value="Delta-like protein"/>
    <property type="match status" value="1"/>
</dbReference>
<keyword evidence="8" id="KW-0832">Ubl conjugation</keyword>
<keyword evidence="7" id="KW-0221">Differentiation</keyword>
<dbReference type="Gene3D" id="2.60.40.3510">
    <property type="match status" value="1"/>
</dbReference>
<feature type="disulfide bond" evidence="14">
    <location>
        <begin position="778"/>
        <end position="787"/>
    </location>
</feature>
<dbReference type="Xenbase" id="XB-GENE-17346403">
    <property type="gene designation" value="jag2.L"/>
</dbReference>
<feature type="disulfide bond" evidence="14">
    <location>
        <begin position="521"/>
        <end position="530"/>
    </location>
</feature>
<sequence length="1227" mass="135484">MLDISSSCGGGHLSVLALVLLTLWVQVSHSTGYFELQLISLKNANGELLNGECCDDIKSDQNLDCGKDECDTYLKVCLKEFQAKITPTGPCNYGSGFTSVLGGNTIYLNNKYNHHGKSTPSESGRITIPFQFAWTRSFTLILEAWDWDNDTKVDEDLLIDRVIYAGVTSPEDQWTLLPLTGHVAQFDVKIRVKCDENYYGSMCNKFCRPRNDFVGHYTCDSNGNKACMEGWMGAECKQAICKQGCDLLHGRCTVPGECKCHYGWQGLYCSECVPYPGCVHGSCQEPWDCKCETNWGGLLCNKDLNYCGTHHPCLNGGTCMNTEPDKYYCACPDGYSGQNCEIAEHACTSNPCANDGACHEVSTGFECLCPSGWTGPTCAIDIDECASNPCASGGECKDLINGFECICPPQWAGTTCQLDANECEGKPCLNAYSCRNLIGRYFCHCLPGWTGLNCHIKKSDDCHGQCLNGGICKDKVNGYRCICPRGFIGKNCEREMNKCASKPCQNGGTCEDRVNTFRCHCPPGYSGTLCEFALDLCEPNPCQNKAQCYNLDGDYYCACSDDYDGKNCTHLKDHCKNSSCKVIDSCTIAISTNATQEGIRYISSNVCGPHGRCISQPGGNFTCSCDRGFTGAYCHENINDCLGTPCKNGGTCTDEIDSFKCFCPNGWGGEFCDINYNDCNPNPCQNDGRCIDLVNDFACECKNGWKGKTCHSREYQCDANTCSNGGTCYDTGDSFRCLCHPGWEGSTCNLAKNSSCLPNPCENGGTCVGNGDSFSCMCKEGWEKRTCTENTNDCNPYPCYNGGICVDGVNWFRCECAPGFAGPDCRINIDECQSSPCAYGATCIDEINGYRCTCPSGRAGLRCQEVIGLGRSCWLKGMQYPHGGKWVEECNSCHCSDGFVECSKTWCGPKPCLLEYSQDKTQCPHGQVCEARVAPFKCFQPPCREWGQCSAPLPAAVKCLPGSDYLDNNCARITLIFNNDKVPQGTTVENICSEIRYLPAIRTLSKKEWELVVLCDVSYSMEKAIEVALSFISQTDDKDNSLIQNAANTIVNAITKRQNSTVLLAVTEVKVETMAVGSSHPDYLIPVLCTVSSIVWITCIIICVWWMRKRRKERERRSQEEESANNQREPLNPIWNPIGAPYKDIHYECKNFLSHQKRTYDSEEEEKEEEIGEEVTEVDKCPSQTCPKTLTSKGDVDCSESSPVKQPHRTSHYKMDNRCVKNVNTSR</sequence>
<feature type="disulfide bond" evidence="14">
    <location>
        <begin position="625"/>
        <end position="634"/>
    </location>
</feature>
<evidence type="ECO:0000256" key="10">
    <source>
        <dbReference type="ARBA" id="ARBA00022989"/>
    </source>
</evidence>
<feature type="transmembrane region" description="Helical" evidence="18">
    <location>
        <begin position="1083"/>
        <end position="1107"/>
    </location>
</feature>
<dbReference type="SMART" id="SM00051">
    <property type="entry name" value="DSL"/>
    <property type="match status" value="1"/>
</dbReference>
<evidence type="ECO:0000313" key="20">
    <source>
        <dbReference type="Proteomes" id="UP000186698"/>
    </source>
</evidence>
<feature type="chain" id="PRO_5035181974" description="Delta-like protein" evidence="19">
    <location>
        <begin position="31"/>
        <end position="1227"/>
    </location>
</feature>
<dbReference type="InterPro" id="IPR018097">
    <property type="entry name" value="EGF_Ca-bd_CS"/>
</dbReference>
<dbReference type="Pfam" id="PF23575">
    <property type="entry name" value="JAG1"/>
    <property type="match status" value="1"/>
</dbReference>
<dbReference type="Proteomes" id="UP000186698">
    <property type="component" value="Chromosome 8L"/>
</dbReference>
<dbReference type="GO" id="GO:0030154">
    <property type="term" value="P:cell differentiation"/>
    <property type="evidence" value="ECO:0007669"/>
    <property type="project" value="UniProtKB-KW"/>
</dbReference>
<feature type="disulfide bond" evidence="14">
    <location>
        <begin position="407"/>
        <end position="416"/>
    </location>
</feature>
<dbReference type="FunFam" id="2.10.25.140:FF:000001">
    <property type="entry name" value="Delta-like protein"/>
    <property type="match status" value="1"/>
</dbReference>
<feature type="disulfide bond" evidence="15">
    <location>
        <begin position="227"/>
        <end position="236"/>
    </location>
</feature>
<keyword evidence="9" id="KW-0914">Notch signaling pathway</keyword>
<feature type="signal peptide" evidence="19">
    <location>
        <begin position="1"/>
        <end position="30"/>
    </location>
</feature>
<evidence type="ECO:0000313" key="22">
    <source>
        <dbReference type="Xenbase" id="XB-GENE-17346403"/>
    </source>
</evidence>
<evidence type="ECO:0000256" key="12">
    <source>
        <dbReference type="ARBA" id="ARBA00023157"/>
    </source>
</evidence>
<dbReference type="CDD" id="cd00054">
    <property type="entry name" value="EGF_CA"/>
    <property type="match status" value="14"/>
</dbReference>
<dbReference type="PROSITE" id="PS01187">
    <property type="entry name" value="EGF_CA"/>
    <property type="match status" value="3"/>
</dbReference>
<dbReference type="AlphaFoldDB" id="A0A1L8FA43"/>
<evidence type="ECO:0000256" key="3">
    <source>
        <dbReference type="ARBA" id="ARBA00022536"/>
    </source>
</evidence>
<protein>
    <recommendedName>
        <fullName evidence="16">Delta-like protein</fullName>
    </recommendedName>
</protein>
<evidence type="ECO:0000256" key="17">
    <source>
        <dbReference type="SAM" id="MobiDB-lite"/>
    </source>
</evidence>
<feature type="disulfide bond" evidence="15">
    <location>
        <begin position="207"/>
        <end position="219"/>
    </location>
</feature>
<dbReference type="PRINTS" id="PR00010">
    <property type="entry name" value="EGFBLOOD"/>
</dbReference>
<dbReference type="InterPro" id="IPR001881">
    <property type="entry name" value="EGF-like_Ca-bd_dom"/>
</dbReference>
<evidence type="ECO:0000256" key="7">
    <source>
        <dbReference type="ARBA" id="ARBA00022782"/>
    </source>
</evidence>
<dbReference type="KEGG" id="xla:108698810"/>
<dbReference type="GO" id="GO:0016020">
    <property type="term" value="C:membrane"/>
    <property type="evidence" value="ECO:0007669"/>
    <property type="project" value="UniProtKB-SubCell"/>
</dbReference>
<keyword evidence="10 16" id="KW-1133">Transmembrane helix</keyword>
<dbReference type="InterPro" id="IPR056986">
    <property type="entry name" value="JAG1_1/2_dom"/>
</dbReference>
<dbReference type="Pfam" id="PF25024">
    <property type="entry name" value="EGF_TEN"/>
    <property type="match status" value="1"/>
</dbReference>
<dbReference type="FunFam" id="2.10.25.10:FF:000310">
    <property type="entry name" value="Delta-like protein"/>
    <property type="match status" value="1"/>
</dbReference>
<evidence type="ECO:0000256" key="16">
    <source>
        <dbReference type="RuleBase" id="RU280815"/>
    </source>
</evidence>
<dbReference type="PANTHER" id="PTHR24049">
    <property type="entry name" value="CRUMBS FAMILY MEMBER"/>
    <property type="match status" value="1"/>
</dbReference>
<name>A0A1L8FA43_XENLA</name>
<keyword evidence="3 14" id="KW-0245">EGF-like domain</keyword>
<feature type="disulfide bond" evidence="14">
    <location>
        <begin position="483"/>
        <end position="492"/>
    </location>
</feature>
<keyword evidence="12 14" id="KW-1015">Disulfide bond</keyword>
<dbReference type="FunFam" id="2.10.25.10:FF:000146">
    <property type="entry name" value="Putative neurogenic locus notch"/>
    <property type="match status" value="1"/>
</dbReference>
<dbReference type="InterPro" id="IPR001774">
    <property type="entry name" value="DSL"/>
</dbReference>
<dbReference type="Gene3D" id="2.10.25.140">
    <property type="match status" value="1"/>
</dbReference>
<evidence type="ECO:0000256" key="4">
    <source>
        <dbReference type="ARBA" id="ARBA00022553"/>
    </source>
</evidence>
<dbReference type="InterPro" id="IPR009030">
    <property type="entry name" value="Growth_fac_rcpt_cys_sf"/>
</dbReference>
<feature type="disulfide bond" evidence="14">
    <location>
        <begin position="369"/>
        <end position="378"/>
    </location>
</feature>
<dbReference type="FunFam" id="2.10.25.10:FF:000095">
    <property type="entry name" value="Notch, isoform B"/>
    <property type="match status" value="1"/>
</dbReference>
<dbReference type="Pfam" id="PF21700">
    <property type="entry name" value="EGF_DL_JAG"/>
    <property type="match status" value="1"/>
</dbReference>
<keyword evidence="5 16" id="KW-0812">Transmembrane</keyword>
<dbReference type="InterPro" id="IPR000742">
    <property type="entry name" value="EGF"/>
</dbReference>
<dbReference type="FunFam" id="2.10.25.10:FF:000061">
    <property type="entry name" value="Delta-like protein"/>
    <property type="match status" value="3"/>
</dbReference>
<dbReference type="FunFam" id="2.10.25.10:FF:000018">
    <property type="entry name" value="Delta-like 1"/>
    <property type="match status" value="1"/>
</dbReference>
<dbReference type="CTD" id="108698810"/>
<keyword evidence="11 16" id="KW-0472">Membrane</keyword>
<keyword evidence="20" id="KW-1185">Reference proteome</keyword>
<feature type="disulfide bond" evidence="15">
    <location>
        <begin position="194"/>
        <end position="203"/>
    </location>
</feature>
<dbReference type="PROSITE" id="PS00022">
    <property type="entry name" value="EGF_1"/>
    <property type="match status" value="14"/>
</dbReference>
<evidence type="ECO:0000256" key="11">
    <source>
        <dbReference type="ARBA" id="ARBA00023136"/>
    </source>
</evidence>
<dbReference type="Gene3D" id="2.10.25.10">
    <property type="entry name" value="Laminin"/>
    <property type="match status" value="15"/>
</dbReference>
<evidence type="ECO:0000256" key="15">
    <source>
        <dbReference type="PROSITE-ProRule" id="PRU00377"/>
    </source>
</evidence>
<feature type="disulfide bond" evidence="14">
    <location>
        <begin position="462"/>
        <end position="472"/>
    </location>
</feature>
<dbReference type="SUPFAM" id="SSF57603">
    <property type="entry name" value="FnI-like domain"/>
    <property type="match status" value="1"/>
</dbReference>
<keyword evidence="13" id="KW-0325">Glycoprotein</keyword>
<dbReference type="FunFam" id="2.10.25.10:FF:000431">
    <property type="entry name" value="Delta-like protein"/>
    <property type="match status" value="1"/>
</dbReference>
<dbReference type="PROSITE" id="PS51051">
    <property type="entry name" value="DSL"/>
    <property type="match status" value="1"/>
</dbReference>
<dbReference type="FunFam" id="2.10.25.10:FF:000007">
    <property type="entry name" value="Delta-like protein"/>
    <property type="match status" value="1"/>
</dbReference>
<dbReference type="FunFam" id="2.10.25.10:FF:000006">
    <property type="entry name" value="Versican core protein-like isoform 1"/>
    <property type="match status" value="1"/>
</dbReference>
<dbReference type="GO" id="GO:0007219">
    <property type="term" value="P:Notch signaling pathway"/>
    <property type="evidence" value="ECO:0000318"/>
    <property type="project" value="GO_Central"/>
</dbReference>
<dbReference type="PROSITE" id="PS01186">
    <property type="entry name" value="EGF_2"/>
    <property type="match status" value="11"/>
</dbReference>
<keyword evidence="4" id="KW-0597">Phosphoprotein</keyword>
<feature type="disulfide bond" evidence="14">
    <location>
        <begin position="559"/>
        <end position="568"/>
    </location>
</feature>
<dbReference type="FunFam" id="2.10.25.10:FF:000148">
    <property type="entry name" value="Delta-like protein"/>
    <property type="match status" value="1"/>
</dbReference>
<dbReference type="GO" id="GO:0007283">
    <property type="term" value="P:spermatogenesis"/>
    <property type="evidence" value="ECO:0007669"/>
    <property type="project" value="UniProtKB-ARBA"/>
</dbReference>
<evidence type="ECO:0000256" key="6">
    <source>
        <dbReference type="ARBA" id="ARBA00022737"/>
    </source>
</evidence>
<dbReference type="OMA" id="MNECASK"/>
<dbReference type="FunFam" id="2.10.25.10:FF:000824">
    <property type="entry name" value="Delta-like protein"/>
    <property type="match status" value="1"/>
</dbReference>
<evidence type="ECO:0000256" key="13">
    <source>
        <dbReference type="ARBA" id="ARBA00023180"/>
    </source>
</evidence>
<dbReference type="InterPro" id="IPR001007">
    <property type="entry name" value="VWF_dom"/>
</dbReference>
<dbReference type="STRING" id="8355.A0A1L8FA43"/>
<dbReference type="PROSITE" id="PS50026">
    <property type="entry name" value="EGF_3"/>
    <property type="match status" value="14"/>
</dbReference>
<keyword evidence="2 16" id="KW-0217">Developmental protein</keyword>
<dbReference type="GO" id="GO:0005509">
    <property type="term" value="F:calcium ion binding"/>
    <property type="evidence" value="ECO:0007669"/>
    <property type="project" value="InterPro"/>
</dbReference>
<feature type="disulfide bond" evidence="14">
    <location>
        <begin position="663"/>
        <end position="672"/>
    </location>
</feature>
<reference evidence="21" key="1">
    <citation type="submission" date="2025-08" db="UniProtKB">
        <authorList>
            <consortium name="RefSeq"/>
        </authorList>
    </citation>
    <scope>IDENTIFICATION</scope>
    <source>
        <strain evidence="21">J_2021</strain>
        <tissue evidence="21">Erythrocytes</tissue>
    </source>
</reference>
<evidence type="ECO:0000256" key="9">
    <source>
        <dbReference type="ARBA" id="ARBA00022976"/>
    </source>
</evidence>
<dbReference type="SMART" id="SM00181">
    <property type="entry name" value="EGF"/>
    <property type="match status" value="16"/>
</dbReference>
<evidence type="ECO:0000256" key="5">
    <source>
        <dbReference type="ARBA" id="ARBA00022692"/>
    </source>
</evidence>
<dbReference type="RefSeq" id="XP_018086121.1">
    <property type="nucleotide sequence ID" value="XM_018230632.2"/>
</dbReference>
<dbReference type="InterPro" id="IPR026219">
    <property type="entry name" value="Jagged/Serrate"/>
</dbReference>
<comment type="caution">
    <text evidence="14">Lacks conserved residue(s) required for the propagation of feature annotation.</text>
</comment>
<dbReference type="SMART" id="SM00215">
    <property type="entry name" value="VWC_out"/>
    <property type="match status" value="1"/>
</dbReference>
<feature type="disulfide bond" evidence="14">
    <location>
        <begin position="739"/>
        <end position="748"/>
    </location>
</feature>
<evidence type="ECO:0000256" key="8">
    <source>
        <dbReference type="ARBA" id="ARBA00022843"/>
    </source>
</evidence>
<feature type="disulfide bond" evidence="14">
    <location>
        <begin position="331"/>
        <end position="340"/>
    </location>
</feature>
<comment type="subcellular location">
    <subcellularLocation>
        <location evidence="1 16">Membrane</location>
        <topology evidence="1 16">Single-pass type I membrane protein</topology>
    </subcellularLocation>
</comment>
<dbReference type="FunFam" id="2.10.25.10:FF:000117">
    <property type="entry name" value="Delta-like protein"/>
    <property type="match status" value="1"/>
</dbReference>
<dbReference type="FunFam" id="2.10.25.10:FF:000445">
    <property type="entry name" value="Delta-like protein"/>
    <property type="match status" value="1"/>
</dbReference>
<evidence type="ECO:0000256" key="18">
    <source>
        <dbReference type="SAM" id="Phobius"/>
    </source>
</evidence>
<dbReference type="SMART" id="SM00179">
    <property type="entry name" value="EGF_CA"/>
    <property type="match status" value="14"/>
</dbReference>